<feature type="transmembrane region" description="Helical" evidence="11">
    <location>
        <begin position="6"/>
        <end position="25"/>
    </location>
</feature>
<keyword evidence="7" id="KW-0653">Protein transport</keyword>
<dbReference type="GO" id="GO:0005886">
    <property type="term" value="C:plasma membrane"/>
    <property type="evidence" value="ECO:0007669"/>
    <property type="project" value="UniProtKB-SubCell"/>
</dbReference>
<organism evidence="12 13">
    <name type="scientific">Formivibrio citricus</name>
    <dbReference type="NCBI Taxonomy" id="83765"/>
    <lineage>
        <taxon>Bacteria</taxon>
        <taxon>Pseudomonadati</taxon>
        <taxon>Pseudomonadota</taxon>
        <taxon>Betaproteobacteria</taxon>
        <taxon>Neisseriales</taxon>
        <taxon>Chitinibacteraceae</taxon>
        <taxon>Formivibrio</taxon>
    </lineage>
</organism>
<dbReference type="STRING" id="83765.SAMN05660284_01694"/>
<dbReference type="OrthoDB" id="9811406at2"/>
<evidence type="ECO:0000256" key="5">
    <source>
        <dbReference type="ARBA" id="ARBA00022475"/>
    </source>
</evidence>
<reference evidence="13" key="1">
    <citation type="submission" date="2016-10" db="EMBL/GenBank/DDBJ databases">
        <authorList>
            <person name="Varghese N."/>
            <person name="Submissions S."/>
        </authorList>
    </citation>
    <scope>NUCLEOTIDE SEQUENCE [LARGE SCALE GENOMIC DNA]</scope>
    <source>
        <strain evidence="13">DSM 6150</strain>
    </source>
</reference>
<keyword evidence="13" id="KW-1185">Reference proteome</keyword>
<evidence type="ECO:0000256" key="7">
    <source>
        <dbReference type="ARBA" id="ARBA00022927"/>
    </source>
</evidence>
<dbReference type="NCBIfam" id="TIGR00739">
    <property type="entry name" value="yajC"/>
    <property type="match status" value="1"/>
</dbReference>
<accession>A0A1I4ZSC8</accession>
<evidence type="ECO:0000256" key="6">
    <source>
        <dbReference type="ARBA" id="ARBA00022692"/>
    </source>
</evidence>
<evidence type="ECO:0000313" key="12">
    <source>
        <dbReference type="EMBL" id="SFN53068.1"/>
    </source>
</evidence>
<dbReference type="Pfam" id="PF02699">
    <property type="entry name" value="YajC"/>
    <property type="match status" value="1"/>
</dbReference>
<dbReference type="InterPro" id="IPR003849">
    <property type="entry name" value="Preprotein_translocase_YajC"/>
</dbReference>
<dbReference type="PRINTS" id="PR01853">
    <property type="entry name" value="YAJCTRNLCASE"/>
</dbReference>
<keyword evidence="8 11" id="KW-1133">Transmembrane helix</keyword>
<evidence type="ECO:0000256" key="8">
    <source>
        <dbReference type="ARBA" id="ARBA00022989"/>
    </source>
</evidence>
<keyword evidence="5" id="KW-1003">Cell membrane</keyword>
<keyword evidence="9" id="KW-0811">Translocation</keyword>
<keyword evidence="6 11" id="KW-0812">Transmembrane</keyword>
<dbReference type="AlphaFoldDB" id="A0A1I4ZSC8"/>
<comment type="similarity">
    <text evidence="2">Belongs to the YajC family.</text>
</comment>
<dbReference type="RefSeq" id="WP_091194458.1">
    <property type="nucleotide sequence ID" value="NZ_FOVE01000011.1"/>
</dbReference>
<evidence type="ECO:0000256" key="11">
    <source>
        <dbReference type="SAM" id="Phobius"/>
    </source>
</evidence>
<evidence type="ECO:0000256" key="10">
    <source>
        <dbReference type="ARBA" id="ARBA00023136"/>
    </source>
</evidence>
<dbReference type="GO" id="GO:0015031">
    <property type="term" value="P:protein transport"/>
    <property type="evidence" value="ECO:0007669"/>
    <property type="project" value="UniProtKB-KW"/>
</dbReference>
<gene>
    <name evidence="12" type="ORF">SAMN05660284_01694</name>
</gene>
<evidence type="ECO:0000256" key="1">
    <source>
        <dbReference type="ARBA" id="ARBA00004162"/>
    </source>
</evidence>
<evidence type="ECO:0000256" key="4">
    <source>
        <dbReference type="ARBA" id="ARBA00022448"/>
    </source>
</evidence>
<name>A0A1I4ZSC8_9NEIS</name>
<evidence type="ECO:0000313" key="13">
    <source>
        <dbReference type="Proteomes" id="UP000242869"/>
    </source>
</evidence>
<protein>
    <recommendedName>
        <fullName evidence="3">Sec translocon accessory complex subunit YajC</fullName>
    </recommendedName>
</protein>
<sequence length="97" mass="10722">MSGTENIMQFVPLILMLVVFWFLVIRPQQKRAKALQELVASLKKGDEVMMSSGILARVAKVEGDYFVLEIASGVEIVAQRSVVTGKVEDGTLKKVLK</sequence>
<evidence type="ECO:0000256" key="3">
    <source>
        <dbReference type="ARBA" id="ARBA00014962"/>
    </source>
</evidence>
<keyword evidence="10 11" id="KW-0472">Membrane</keyword>
<comment type="subcellular location">
    <subcellularLocation>
        <location evidence="1">Cell membrane</location>
        <topology evidence="1">Single-pass membrane protein</topology>
    </subcellularLocation>
</comment>
<evidence type="ECO:0000256" key="2">
    <source>
        <dbReference type="ARBA" id="ARBA00006742"/>
    </source>
</evidence>
<proteinExistence type="inferred from homology"/>
<dbReference type="PANTHER" id="PTHR33909">
    <property type="entry name" value="SEC TRANSLOCON ACCESSORY COMPLEX SUBUNIT YAJC"/>
    <property type="match status" value="1"/>
</dbReference>
<dbReference type="PANTHER" id="PTHR33909:SF1">
    <property type="entry name" value="SEC TRANSLOCON ACCESSORY COMPLEX SUBUNIT YAJC"/>
    <property type="match status" value="1"/>
</dbReference>
<dbReference type="EMBL" id="FOVE01000011">
    <property type="protein sequence ID" value="SFN53068.1"/>
    <property type="molecule type" value="Genomic_DNA"/>
</dbReference>
<dbReference type="SMART" id="SM01323">
    <property type="entry name" value="YajC"/>
    <property type="match status" value="1"/>
</dbReference>
<evidence type="ECO:0000256" key="9">
    <source>
        <dbReference type="ARBA" id="ARBA00023010"/>
    </source>
</evidence>
<dbReference type="Proteomes" id="UP000242869">
    <property type="component" value="Unassembled WGS sequence"/>
</dbReference>
<keyword evidence="4" id="KW-0813">Transport</keyword>